<protein>
    <submittedName>
        <fullName evidence="2">CRISPR-associated protein Cas5 family</fullName>
    </submittedName>
</protein>
<dbReference type="CDD" id="cd09658">
    <property type="entry name" value="Cas5_I-B"/>
    <property type="match status" value="1"/>
</dbReference>
<dbReference type="KEGG" id="tna:CTN_0710"/>
<dbReference type="AlphaFoldDB" id="B9K7F3"/>
<dbReference type="NCBIfam" id="TIGR02593">
    <property type="entry name" value="CRISPR_cas5"/>
    <property type="match status" value="1"/>
</dbReference>
<dbReference type="RefSeq" id="WP_015919205.1">
    <property type="nucleotide sequence ID" value="NC_011978.1"/>
</dbReference>
<evidence type="ECO:0000313" key="3">
    <source>
        <dbReference type="Proteomes" id="UP000000445"/>
    </source>
</evidence>
<dbReference type="GO" id="GO:0051607">
    <property type="term" value="P:defense response to virus"/>
    <property type="evidence" value="ECO:0007669"/>
    <property type="project" value="UniProtKB-KW"/>
</dbReference>
<gene>
    <name evidence="2" type="ordered locus">CTN_0710</name>
</gene>
<evidence type="ECO:0000313" key="2">
    <source>
        <dbReference type="EMBL" id="ACM22886.1"/>
    </source>
</evidence>
<dbReference type="HOGENOM" id="CLU_1011225_0_0_0"/>
<dbReference type="eggNOG" id="COG1688">
    <property type="taxonomic scope" value="Bacteria"/>
</dbReference>
<dbReference type="STRING" id="309803.CTN_0710"/>
<sequence length="260" mass="29948">MKLLRIEIKASTGHFAIPFLIFERKTFPIPMYSTMIGFVCNILADEAKISRFLSSNFSMAVVGDHDGVVEEYTWFRNLSKESHTKKFICSFNREANNEIEHPGGQSPVKIQTLINPKINLFLKAEEWILEMVKESFENPQCISRPHLGRSEDVVDDIKVELIDCEKKQVFDTNGYTWMPSPEFVDDVSDSYEELYKRISGSVYRVSSVYIIQNNRRIFEFVHAKLHRGAIPMVGFKVPEVLSWNGTPIFLARIRFPDKGG</sequence>
<dbReference type="Proteomes" id="UP000000445">
    <property type="component" value="Chromosome"/>
</dbReference>
<accession>B9K7F3</accession>
<dbReference type="Pfam" id="PF09704">
    <property type="entry name" value="Cas_Cas5d"/>
    <property type="match status" value="1"/>
</dbReference>
<proteinExistence type="predicted"/>
<evidence type="ECO:0000256" key="1">
    <source>
        <dbReference type="ARBA" id="ARBA00023118"/>
    </source>
</evidence>
<organism evidence="2 3">
    <name type="scientific">Thermotoga neapolitana (strain ATCC 49049 / DSM 4359 / NBRC 107923 / NS-E)</name>
    <dbReference type="NCBI Taxonomy" id="309803"/>
    <lineage>
        <taxon>Bacteria</taxon>
        <taxon>Thermotogati</taxon>
        <taxon>Thermotogota</taxon>
        <taxon>Thermotogae</taxon>
        <taxon>Thermotogales</taxon>
        <taxon>Thermotogaceae</taxon>
        <taxon>Thermotoga</taxon>
    </lineage>
</organism>
<keyword evidence="1" id="KW-0051">Antiviral defense</keyword>
<dbReference type="InterPro" id="IPR013337">
    <property type="entry name" value="CRISPR-assoc_prot_Cas5_Tneap"/>
</dbReference>
<keyword evidence="3" id="KW-1185">Reference proteome</keyword>
<dbReference type="NCBIfam" id="TIGR01895">
    <property type="entry name" value="cas_Cas5t"/>
    <property type="match status" value="1"/>
</dbReference>
<reference evidence="2 3" key="1">
    <citation type="journal article" date="2009" name="Biosci. Biotechnol. Biochem.">
        <title>WeGAS: a web-based microbial genome annotation system.</title>
        <authorList>
            <person name="Lee D."/>
            <person name="Seo H."/>
            <person name="Park C."/>
            <person name="Park K."/>
        </authorList>
    </citation>
    <scope>NUCLEOTIDE SEQUENCE [LARGE SCALE GENOMIC DNA]</scope>
    <source>
        <strain evidence="3">ATCC 49049 / DSM 4359 / NBRC 107923 / NS-E</strain>
    </source>
</reference>
<dbReference type="EMBL" id="CP000916">
    <property type="protein sequence ID" value="ACM22886.1"/>
    <property type="molecule type" value="Genomic_DNA"/>
</dbReference>
<dbReference type="InterPro" id="IPR013422">
    <property type="entry name" value="CRISPR-assoc_prot_Cas5_N"/>
</dbReference>
<dbReference type="InterPro" id="IPR021124">
    <property type="entry name" value="CRISPR-assoc_prot_Cas5"/>
</dbReference>
<name>B9K7F3_THENN</name>
<dbReference type="GO" id="GO:0043571">
    <property type="term" value="P:maintenance of CRISPR repeat elements"/>
    <property type="evidence" value="ECO:0007669"/>
    <property type="project" value="InterPro"/>
</dbReference>